<comment type="caution">
    <text evidence="4">The sequence shown here is derived from an EMBL/GenBank/DDBJ whole genome shotgun (WGS) entry which is preliminary data.</text>
</comment>
<dbReference type="Pfam" id="PF00496">
    <property type="entry name" value="SBP_bac_5"/>
    <property type="match status" value="1"/>
</dbReference>
<evidence type="ECO:0000259" key="3">
    <source>
        <dbReference type="Pfam" id="PF00496"/>
    </source>
</evidence>
<gene>
    <name evidence="4" type="ORF">B0I33_10360</name>
</gene>
<evidence type="ECO:0000256" key="1">
    <source>
        <dbReference type="SAM" id="MobiDB-lite"/>
    </source>
</evidence>
<dbReference type="PROSITE" id="PS51257">
    <property type="entry name" value="PROKAR_LIPOPROTEIN"/>
    <property type="match status" value="1"/>
</dbReference>
<feature type="chain" id="PRO_5038764297" evidence="2">
    <location>
        <begin position="22"/>
        <end position="583"/>
    </location>
</feature>
<dbReference type="SUPFAM" id="SSF53850">
    <property type="entry name" value="Periplasmic binding protein-like II"/>
    <property type="match status" value="1"/>
</dbReference>
<sequence>MRTSGRTKAGALLFALVTAVAGCTNTPPPPVVTSPVAETDAPQPDETASQIVVGVDEIAGGYNPHNLADTSTITSALSQMLLPSVFRPGDEGERVLDESLMTSASVISQDPFTVAYEIRPDASWSDGAPIAVEDFAYLADAMKNQPGVVDPAGYRLISGIEPGQGGKRVEVTFTEPYPAWRTLFDNLLPSHLLKDAPGGWQGALADSFPAYGGPFAIKTLDNARGEIVLERNERYWEKPAAVDRIVLRRIDGSAMAGALSGGTAQFTLSTTDGTEHKLLESLGADVQLHTVARPVTAEVLLRPASPTLADDQVRAAVATLIDRDALIAEGTAGGPSARLRADAQVRPPSSAGYAATKPKDRAARAAERLLAQAGYTRQAGTWRREGEPLSLVIAAPGQREPYASIAKVLARQLMAAGIEVNTVNPPSRELFADQLAMPVTGDGTIGAGSSNGAVPVDIAVVPQSAGGDPATNLASAFGCGPGWDEDESGDGGNSGDTARAPANPAAFCAEGMQPEIEAALTGERPADAVLAELEPALWQENVAIPLFQLADTLAIGSGVLGVTPGAPLTGPFSSAVNWTRGNR</sequence>
<dbReference type="InterPro" id="IPR000914">
    <property type="entry name" value="SBP_5_dom"/>
</dbReference>
<dbReference type="RefSeq" id="WP_106177757.1">
    <property type="nucleotide sequence ID" value="NZ_PVNH01000003.1"/>
</dbReference>
<dbReference type="GO" id="GO:0015833">
    <property type="term" value="P:peptide transport"/>
    <property type="evidence" value="ECO:0007669"/>
    <property type="project" value="TreeGrafter"/>
</dbReference>
<feature type="domain" description="Solute-binding protein family 5" evidence="3">
    <location>
        <begin position="100"/>
        <end position="428"/>
    </location>
</feature>
<dbReference type="CDD" id="cd08501">
    <property type="entry name" value="PBP2_Lpqw"/>
    <property type="match status" value="1"/>
</dbReference>
<dbReference type="Gene3D" id="3.40.190.10">
    <property type="entry name" value="Periplasmic binding protein-like II"/>
    <property type="match status" value="1"/>
</dbReference>
<accession>A0A2T0LY46</accession>
<dbReference type="PANTHER" id="PTHR30290:SF65">
    <property type="entry name" value="MONOACYL PHOSPHATIDYLINOSITOL TETRAMANNOSIDE-BINDING PROTEIN LPQW-RELATED"/>
    <property type="match status" value="1"/>
</dbReference>
<reference evidence="4 5" key="1">
    <citation type="submission" date="2018-03" db="EMBL/GenBank/DDBJ databases">
        <title>Genomic Encyclopedia of Type Strains, Phase III (KMG-III): the genomes of soil and plant-associated and newly described type strains.</title>
        <authorList>
            <person name="Whitman W."/>
        </authorList>
    </citation>
    <scope>NUCLEOTIDE SEQUENCE [LARGE SCALE GENOMIC DNA]</scope>
    <source>
        <strain evidence="4 5">CGMCC 4.7125</strain>
    </source>
</reference>
<dbReference type="Proteomes" id="UP000238362">
    <property type="component" value="Unassembled WGS sequence"/>
</dbReference>
<evidence type="ECO:0000256" key="2">
    <source>
        <dbReference type="SAM" id="SignalP"/>
    </source>
</evidence>
<organism evidence="4 5">
    <name type="scientific">Prauserella shujinwangii</name>
    <dbReference type="NCBI Taxonomy" id="1453103"/>
    <lineage>
        <taxon>Bacteria</taxon>
        <taxon>Bacillati</taxon>
        <taxon>Actinomycetota</taxon>
        <taxon>Actinomycetes</taxon>
        <taxon>Pseudonocardiales</taxon>
        <taxon>Pseudonocardiaceae</taxon>
        <taxon>Prauserella</taxon>
    </lineage>
</organism>
<dbReference type="GO" id="GO:1904680">
    <property type="term" value="F:peptide transmembrane transporter activity"/>
    <property type="evidence" value="ECO:0007669"/>
    <property type="project" value="TreeGrafter"/>
</dbReference>
<dbReference type="PANTHER" id="PTHR30290">
    <property type="entry name" value="PERIPLASMIC BINDING COMPONENT OF ABC TRANSPORTER"/>
    <property type="match status" value="1"/>
</dbReference>
<keyword evidence="5" id="KW-1185">Reference proteome</keyword>
<dbReference type="InterPro" id="IPR039424">
    <property type="entry name" value="SBP_5"/>
</dbReference>
<dbReference type="Gene3D" id="3.10.105.10">
    <property type="entry name" value="Dipeptide-binding Protein, Domain 3"/>
    <property type="match status" value="1"/>
</dbReference>
<name>A0A2T0LY46_9PSEU</name>
<dbReference type="Gene3D" id="3.90.76.10">
    <property type="entry name" value="Dipeptide-binding Protein, Domain 1"/>
    <property type="match status" value="1"/>
</dbReference>
<evidence type="ECO:0000313" key="4">
    <source>
        <dbReference type="EMBL" id="PRX49027.1"/>
    </source>
</evidence>
<protein>
    <submittedName>
        <fullName evidence="4">ABC-type transport system substrate-binding protein</fullName>
    </submittedName>
</protein>
<dbReference type="EMBL" id="PVNH01000003">
    <property type="protein sequence ID" value="PRX49027.1"/>
    <property type="molecule type" value="Genomic_DNA"/>
</dbReference>
<evidence type="ECO:0000313" key="5">
    <source>
        <dbReference type="Proteomes" id="UP000238362"/>
    </source>
</evidence>
<dbReference type="OrthoDB" id="9803988at2"/>
<feature type="signal peptide" evidence="2">
    <location>
        <begin position="1"/>
        <end position="21"/>
    </location>
</feature>
<proteinExistence type="predicted"/>
<dbReference type="AlphaFoldDB" id="A0A2T0LY46"/>
<feature type="region of interest" description="Disordered" evidence="1">
    <location>
        <begin position="472"/>
        <end position="502"/>
    </location>
</feature>
<keyword evidence="2" id="KW-0732">Signal</keyword>